<keyword evidence="2 4" id="KW-0238">DNA-binding</keyword>
<gene>
    <name evidence="6" type="ORF">DFR26_1108</name>
</gene>
<dbReference type="PROSITE" id="PS50977">
    <property type="entry name" value="HTH_TETR_2"/>
    <property type="match status" value="1"/>
</dbReference>
<accession>A0A3E0H656</accession>
<evidence type="ECO:0000256" key="1">
    <source>
        <dbReference type="ARBA" id="ARBA00023015"/>
    </source>
</evidence>
<dbReference type="GO" id="GO:0003700">
    <property type="term" value="F:DNA-binding transcription factor activity"/>
    <property type="evidence" value="ECO:0007669"/>
    <property type="project" value="TreeGrafter"/>
</dbReference>
<proteinExistence type="predicted"/>
<name>A0A3E0H656_9GAMM</name>
<reference evidence="6 7" key="1">
    <citation type="submission" date="2018-08" db="EMBL/GenBank/DDBJ databases">
        <title>Genomic Encyclopedia of Type Strains, Phase IV (KMG-IV): sequencing the most valuable type-strain genomes for metagenomic binning, comparative biology and taxonomic classification.</title>
        <authorList>
            <person name="Goeker M."/>
        </authorList>
    </citation>
    <scope>NUCLEOTIDE SEQUENCE [LARGE SCALE GENOMIC DNA]</scope>
    <source>
        <strain evidence="6 7">DSM 26022</strain>
    </source>
</reference>
<dbReference type="SUPFAM" id="SSF48498">
    <property type="entry name" value="Tetracyclin repressor-like, C-terminal domain"/>
    <property type="match status" value="1"/>
</dbReference>
<dbReference type="Gene3D" id="1.10.10.60">
    <property type="entry name" value="Homeodomain-like"/>
    <property type="match status" value="1"/>
</dbReference>
<sequence length="211" mass="23184">MSNPAPLVAKRGRPRDPKRLQKIIDAASQQFLACGYDRVSMDAVALAAGVSKMTLYNNFAGKEALFEACVAYRTNSMFTDFNDTLLDPKQPREALTRIAQQFVSLMRADDVINIHRVMHGLATTHPDICARFFNAGPEHVNQFVRAYLRQAVSAGSLHIDDISVAADQFLALCLGRLHLKATLGLGKPSAETDAQRQARHVALFIAGYAAR</sequence>
<dbReference type="AlphaFoldDB" id="A0A3E0H656"/>
<evidence type="ECO:0000256" key="4">
    <source>
        <dbReference type="PROSITE-ProRule" id="PRU00335"/>
    </source>
</evidence>
<dbReference type="InterPro" id="IPR001647">
    <property type="entry name" value="HTH_TetR"/>
</dbReference>
<evidence type="ECO:0000256" key="3">
    <source>
        <dbReference type="ARBA" id="ARBA00023163"/>
    </source>
</evidence>
<dbReference type="Pfam" id="PF00440">
    <property type="entry name" value="TetR_N"/>
    <property type="match status" value="1"/>
</dbReference>
<feature type="domain" description="HTH tetR-type" evidence="5">
    <location>
        <begin position="17"/>
        <end position="77"/>
    </location>
</feature>
<dbReference type="Gene3D" id="1.10.357.10">
    <property type="entry name" value="Tetracycline Repressor, domain 2"/>
    <property type="match status" value="1"/>
</dbReference>
<dbReference type="InterPro" id="IPR050109">
    <property type="entry name" value="HTH-type_TetR-like_transc_reg"/>
</dbReference>
<dbReference type="InterPro" id="IPR039536">
    <property type="entry name" value="TetR_C_Proteobacteria"/>
</dbReference>
<dbReference type="InterPro" id="IPR009057">
    <property type="entry name" value="Homeodomain-like_sf"/>
</dbReference>
<evidence type="ECO:0000256" key="2">
    <source>
        <dbReference type="ARBA" id="ARBA00023125"/>
    </source>
</evidence>
<dbReference type="Pfam" id="PF14246">
    <property type="entry name" value="TetR_C_7"/>
    <property type="match status" value="1"/>
</dbReference>
<keyword evidence="1" id="KW-0805">Transcription regulation</keyword>
<evidence type="ECO:0000313" key="6">
    <source>
        <dbReference type="EMBL" id="REH38939.1"/>
    </source>
</evidence>
<evidence type="ECO:0000259" key="5">
    <source>
        <dbReference type="PROSITE" id="PS50977"/>
    </source>
</evidence>
<dbReference type="OrthoDB" id="8535430at2"/>
<keyword evidence="3" id="KW-0804">Transcription</keyword>
<dbReference type="FunFam" id="1.10.10.60:FF:000141">
    <property type="entry name" value="TetR family transcriptional regulator"/>
    <property type="match status" value="1"/>
</dbReference>
<comment type="caution">
    <text evidence="6">The sequence shown here is derived from an EMBL/GenBank/DDBJ whole genome shotgun (WGS) entry which is preliminary data.</text>
</comment>
<dbReference type="PRINTS" id="PR00455">
    <property type="entry name" value="HTHTETR"/>
</dbReference>
<dbReference type="InterPro" id="IPR036271">
    <property type="entry name" value="Tet_transcr_reg_TetR-rel_C_sf"/>
</dbReference>
<evidence type="ECO:0000313" key="7">
    <source>
        <dbReference type="Proteomes" id="UP000256774"/>
    </source>
</evidence>
<keyword evidence="7" id="KW-1185">Reference proteome</keyword>
<dbReference type="RefSeq" id="WP_116207957.1">
    <property type="nucleotide sequence ID" value="NZ_QUNR01000002.1"/>
</dbReference>
<dbReference type="EMBL" id="QUNR01000002">
    <property type="protein sequence ID" value="REH38939.1"/>
    <property type="molecule type" value="Genomic_DNA"/>
</dbReference>
<protein>
    <submittedName>
        <fullName evidence="6">TetR family transcriptional regulator</fullName>
    </submittedName>
</protein>
<dbReference type="SUPFAM" id="SSF46689">
    <property type="entry name" value="Homeodomain-like"/>
    <property type="match status" value="1"/>
</dbReference>
<organism evidence="6 7">
    <name type="scientific">Paraperlucidibaca baekdonensis</name>
    <dbReference type="NCBI Taxonomy" id="748120"/>
    <lineage>
        <taxon>Bacteria</taxon>
        <taxon>Pseudomonadati</taxon>
        <taxon>Pseudomonadota</taxon>
        <taxon>Gammaproteobacteria</taxon>
        <taxon>Moraxellales</taxon>
        <taxon>Moraxellaceae</taxon>
        <taxon>Paraperlucidibaca</taxon>
    </lineage>
</organism>
<dbReference type="GO" id="GO:0000976">
    <property type="term" value="F:transcription cis-regulatory region binding"/>
    <property type="evidence" value="ECO:0007669"/>
    <property type="project" value="TreeGrafter"/>
</dbReference>
<dbReference type="Proteomes" id="UP000256774">
    <property type="component" value="Unassembled WGS sequence"/>
</dbReference>
<feature type="DNA-binding region" description="H-T-H motif" evidence="4">
    <location>
        <begin position="40"/>
        <end position="59"/>
    </location>
</feature>
<dbReference type="PANTHER" id="PTHR30055:SF146">
    <property type="entry name" value="HTH-TYPE TRANSCRIPTIONAL DUAL REGULATOR CECR"/>
    <property type="match status" value="1"/>
</dbReference>
<dbReference type="PANTHER" id="PTHR30055">
    <property type="entry name" value="HTH-TYPE TRANSCRIPTIONAL REGULATOR RUTR"/>
    <property type="match status" value="1"/>
</dbReference>